<evidence type="ECO:0000256" key="15">
    <source>
        <dbReference type="SAM" id="Phobius"/>
    </source>
</evidence>
<dbReference type="CDD" id="cd06503">
    <property type="entry name" value="ATP-synt_Fo_b"/>
    <property type="match status" value="1"/>
</dbReference>
<keyword evidence="8" id="KW-0375">Hydrogen ion transport</keyword>
<evidence type="ECO:0000313" key="17">
    <source>
        <dbReference type="EMBL" id="CAB4666577.1"/>
    </source>
</evidence>
<name>A0A6J6GBA7_9ZZZZ</name>
<keyword evidence="9 15" id="KW-1133">Transmembrane helix</keyword>
<evidence type="ECO:0000256" key="1">
    <source>
        <dbReference type="ARBA" id="ARBA00004167"/>
    </source>
</evidence>
<gene>
    <name evidence="16" type="ORF">UFOPK1791_00860</name>
    <name evidence="17" type="ORF">UFOPK2312_00323</name>
    <name evidence="18" type="ORF">UFOPK2802_00715</name>
    <name evidence="19" type="ORF">UFOPK2982_00424</name>
    <name evidence="20" type="ORF">UFOPK4113_00565</name>
</gene>
<dbReference type="AlphaFoldDB" id="A0A6J6GBA7"/>
<evidence type="ECO:0000313" key="19">
    <source>
        <dbReference type="EMBL" id="CAB4789107.1"/>
    </source>
</evidence>
<dbReference type="InterPro" id="IPR005864">
    <property type="entry name" value="ATP_synth_F0_bsu_bac"/>
</dbReference>
<dbReference type="GO" id="GO:0012505">
    <property type="term" value="C:endomembrane system"/>
    <property type="evidence" value="ECO:0007669"/>
    <property type="project" value="UniProtKB-SubCell"/>
</dbReference>
<keyword evidence="10" id="KW-0406">Ion transport</keyword>
<evidence type="ECO:0000256" key="8">
    <source>
        <dbReference type="ARBA" id="ARBA00022781"/>
    </source>
</evidence>
<evidence type="ECO:0000313" key="16">
    <source>
        <dbReference type="EMBL" id="CAB4596434.1"/>
    </source>
</evidence>
<dbReference type="EMBL" id="CAEZYX010000068">
    <property type="protein sequence ID" value="CAB4743702.1"/>
    <property type="molecule type" value="Genomic_DNA"/>
</dbReference>
<feature type="transmembrane region" description="Helical" evidence="15">
    <location>
        <begin position="23"/>
        <end position="39"/>
    </location>
</feature>
<keyword evidence="12" id="KW-0066">ATP synthesis</keyword>
<dbReference type="HAMAP" id="MF_01398">
    <property type="entry name" value="ATP_synth_b_bprime"/>
    <property type="match status" value="1"/>
</dbReference>
<dbReference type="SUPFAM" id="SSF81573">
    <property type="entry name" value="F1F0 ATP synthase subunit B, membrane domain"/>
    <property type="match status" value="1"/>
</dbReference>
<sequence>MNKSFSILAAAEGAHSPVVPQPAEIIVGLVAFTILFLLLRAKAVPKFEAAYKARTDAIQGGMERAEKAQLEAENALRSYTAQLAEARGESQKLREEARVEGAEIIEQMRATAQEEASRITAAARAAIEAERQQALNSLVSEVGSIATALASKIVGESLDDQVRQSRVVERFLSDLESNSEAKK</sequence>
<evidence type="ECO:0000313" key="18">
    <source>
        <dbReference type="EMBL" id="CAB4743702.1"/>
    </source>
</evidence>
<evidence type="ECO:0000256" key="13">
    <source>
        <dbReference type="ARBA" id="ARBA00025198"/>
    </source>
</evidence>
<dbReference type="InterPro" id="IPR002146">
    <property type="entry name" value="ATP_synth_b/b'su_bac/chlpt"/>
</dbReference>
<evidence type="ECO:0000256" key="10">
    <source>
        <dbReference type="ARBA" id="ARBA00023065"/>
    </source>
</evidence>
<feature type="coiled-coil region" evidence="14">
    <location>
        <begin position="62"/>
        <end position="96"/>
    </location>
</feature>
<dbReference type="EMBL" id="CAFAAE010000042">
    <property type="protein sequence ID" value="CAB4789107.1"/>
    <property type="molecule type" value="Genomic_DNA"/>
</dbReference>
<protein>
    <submittedName>
        <fullName evidence="16">Unannotated protein</fullName>
    </submittedName>
</protein>
<evidence type="ECO:0000256" key="2">
    <source>
        <dbReference type="ARBA" id="ARBA00004308"/>
    </source>
</evidence>
<keyword evidence="14" id="KW-0175">Coiled coil</keyword>
<proteinExistence type="inferred from homology"/>
<evidence type="ECO:0000256" key="14">
    <source>
        <dbReference type="SAM" id="Coils"/>
    </source>
</evidence>
<evidence type="ECO:0000313" key="20">
    <source>
        <dbReference type="EMBL" id="CAB5016142.1"/>
    </source>
</evidence>
<evidence type="ECO:0000256" key="7">
    <source>
        <dbReference type="ARBA" id="ARBA00022692"/>
    </source>
</evidence>
<keyword evidence="7 15" id="KW-0812">Transmembrane</keyword>
<dbReference type="Gene3D" id="1.20.5.620">
    <property type="entry name" value="F1F0 ATP synthase subunit B, membrane domain"/>
    <property type="match status" value="1"/>
</dbReference>
<dbReference type="PANTHER" id="PTHR33445:SF1">
    <property type="entry name" value="ATP SYNTHASE SUBUNIT B"/>
    <property type="match status" value="1"/>
</dbReference>
<keyword evidence="6" id="KW-0138">CF(0)</keyword>
<dbReference type="EMBL" id="CAFBPL010000054">
    <property type="protein sequence ID" value="CAB5016142.1"/>
    <property type="molecule type" value="Genomic_DNA"/>
</dbReference>
<accession>A0A6J6GBA7</accession>
<comment type="similarity">
    <text evidence="3">Belongs to the ATPase B chain family.</text>
</comment>
<keyword evidence="4" id="KW-0813">Transport</keyword>
<dbReference type="PANTHER" id="PTHR33445">
    <property type="entry name" value="ATP SYNTHASE SUBUNIT B', CHLOROPLASTIC"/>
    <property type="match status" value="1"/>
</dbReference>
<evidence type="ECO:0000256" key="4">
    <source>
        <dbReference type="ARBA" id="ARBA00022448"/>
    </source>
</evidence>
<comment type="function">
    <text evidence="13">F(1)F(0) ATP synthase produces ATP from ADP in the presence of a proton or sodium gradient. F-type ATPases consist of two structural domains, F(1) containing the extramembraneous catalytic core and F(0) containing the membrane proton channel, linked together by a central stalk and a peripheral stalk. During catalysis, ATP synthesis in the catalytic domain of F(1) is coupled via a rotary mechanism of the central stalk subunits to proton translocation.</text>
</comment>
<evidence type="ECO:0000256" key="12">
    <source>
        <dbReference type="ARBA" id="ARBA00023310"/>
    </source>
</evidence>
<evidence type="ECO:0000256" key="5">
    <source>
        <dbReference type="ARBA" id="ARBA00022475"/>
    </source>
</evidence>
<evidence type="ECO:0000256" key="6">
    <source>
        <dbReference type="ARBA" id="ARBA00022547"/>
    </source>
</evidence>
<evidence type="ECO:0000256" key="9">
    <source>
        <dbReference type="ARBA" id="ARBA00022989"/>
    </source>
</evidence>
<dbReference type="NCBIfam" id="NF004412">
    <property type="entry name" value="PRK05759.1-3"/>
    <property type="match status" value="1"/>
</dbReference>
<evidence type="ECO:0000256" key="3">
    <source>
        <dbReference type="ARBA" id="ARBA00005513"/>
    </source>
</evidence>
<dbReference type="EMBL" id="CAEZUF010000085">
    <property type="protein sequence ID" value="CAB4596434.1"/>
    <property type="molecule type" value="Genomic_DNA"/>
</dbReference>
<dbReference type="Pfam" id="PF00430">
    <property type="entry name" value="ATP-synt_B"/>
    <property type="match status" value="1"/>
</dbReference>
<comment type="subcellular location">
    <subcellularLocation>
        <location evidence="2">Endomembrane system</location>
    </subcellularLocation>
    <subcellularLocation>
        <location evidence="1">Membrane</location>
        <topology evidence="1">Single-pass membrane protein</topology>
    </subcellularLocation>
</comment>
<dbReference type="GO" id="GO:0046961">
    <property type="term" value="F:proton-transporting ATPase activity, rotational mechanism"/>
    <property type="evidence" value="ECO:0007669"/>
    <property type="project" value="TreeGrafter"/>
</dbReference>
<reference evidence="16" key="1">
    <citation type="submission" date="2020-05" db="EMBL/GenBank/DDBJ databases">
        <authorList>
            <person name="Chiriac C."/>
            <person name="Salcher M."/>
            <person name="Ghai R."/>
            <person name="Kavagutti S V."/>
        </authorList>
    </citation>
    <scope>NUCLEOTIDE SEQUENCE</scope>
</reference>
<organism evidence="16">
    <name type="scientific">freshwater metagenome</name>
    <dbReference type="NCBI Taxonomy" id="449393"/>
    <lineage>
        <taxon>unclassified sequences</taxon>
        <taxon>metagenomes</taxon>
        <taxon>ecological metagenomes</taxon>
    </lineage>
</organism>
<keyword evidence="5" id="KW-1003">Cell membrane</keyword>
<keyword evidence="11 15" id="KW-0472">Membrane</keyword>
<evidence type="ECO:0000256" key="11">
    <source>
        <dbReference type="ARBA" id="ARBA00023136"/>
    </source>
</evidence>
<dbReference type="EMBL" id="CAEZWY010000020">
    <property type="protein sequence ID" value="CAB4666577.1"/>
    <property type="molecule type" value="Genomic_DNA"/>
</dbReference>
<dbReference type="GO" id="GO:0015986">
    <property type="term" value="P:proton motive force-driven ATP synthesis"/>
    <property type="evidence" value="ECO:0007669"/>
    <property type="project" value="InterPro"/>
</dbReference>
<dbReference type="NCBIfam" id="TIGR01144">
    <property type="entry name" value="ATP_synt_b"/>
    <property type="match status" value="1"/>
</dbReference>
<dbReference type="InterPro" id="IPR050059">
    <property type="entry name" value="ATP_synthase_B_chain"/>
</dbReference>
<dbReference type="GO" id="GO:0045259">
    <property type="term" value="C:proton-transporting ATP synthase complex"/>
    <property type="evidence" value="ECO:0007669"/>
    <property type="project" value="UniProtKB-KW"/>
</dbReference>
<dbReference type="InterPro" id="IPR028987">
    <property type="entry name" value="ATP_synth_B-like_membr_sf"/>
</dbReference>